<dbReference type="AlphaFoldDB" id="A0A1B6G150"/>
<dbReference type="Gene3D" id="3.40.1800.10">
    <property type="entry name" value="His-Me finger endonucleases"/>
    <property type="match status" value="1"/>
</dbReference>
<accession>A0A1B6G150</accession>
<feature type="domain" description="C2H2-type" evidence="2">
    <location>
        <begin position="314"/>
        <end position="344"/>
    </location>
</feature>
<keyword evidence="1" id="KW-0862">Zinc</keyword>
<dbReference type="EMBL" id="GECZ01013617">
    <property type="protein sequence ID" value="JAS56152.1"/>
    <property type="molecule type" value="Transcribed_RNA"/>
</dbReference>
<reference evidence="3" key="1">
    <citation type="submission" date="2015-11" db="EMBL/GenBank/DDBJ databases">
        <title>De novo transcriptome assembly of four potential Pierce s Disease insect vectors from Arizona vineyards.</title>
        <authorList>
            <person name="Tassone E.E."/>
        </authorList>
    </citation>
    <scope>NUCLEOTIDE SEQUENCE</scope>
</reference>
<dbReference type="GO" id="GO:0008270">
    <property type="term" value="F:zinc ion binding"/>
    <property type="evidence" value="ECO:0007669"/>
    <property type="project" value="UniProtKB-KW"/>
</dbReference>
<dbReference type="PANTHER" id="PTHR31511:SF12">
    <property type="entry name" value="RHO TERMINATION FACTOR N-TERMINAL DOMAIN-CONTAINING PROTEIN"/>
    <property type="match status" value="1"/>
</dbReference>
<dbReference type="PROSITE" id="PS50157">
    <property type="entry name" value="ZINC_FINGER_C2H2_2"/>
    <property type="match status" value="1"/>
</dbReference>
<feature type="non-terminal residue" evidence="3">
    <location>
        <position position="532"/>
    </location>
</feature>
<evidence type="ECO:0000313" key="3">
    <source>
        <dbReference type="EMBL" id="JAS56152.1"/>
    </source>
</evidence>
<keyword evidence="1" id="KW-0863">Zinc-finger</keyword>
<evidence type="ECO:0000259" key="2">
    <source>
        <dbReference type="PROSITE" id="PS50157"/>
    </source>
</evidence>
<name>A0A1B6G150_9HEMI</name>
<organism evidence="3">
    <name type="scientific">Cuerna arida</name>
    <dbReference type="NCBI Taxonomy" id="1464854"/>
    <lineage>
        <taxon>Eukaryota</taxon>
        <taxon>Metazoa</taxon>
        <taxon>Ecdysozoa</taxon>
        <taxon>Arthropoda</taxon>
        <taxon>Hexapoda</taxon>
        <taxon>Insecta</taxon>
        <taxon>Pterygota</taxon>
        <taxon>Neoptera</taxon>
        <taxon>Paraneoptera</taxon>
        <taxon>Hemiptera</taxon>
        <taxon>Auchenorrhyncha</taxon>
        <taxon>Membracoidea</taxon>
        <taxon>Cicadellidae</taxon>
        <taxon>Cicadellinae</taxon>
        <taxon>Proconiini</taxon>
        <taxon>Cuerna</taxon>
    </lineage>
</organism>
<proteinExistence type="predicted"/>
<dbReference type="InterPro" id="IPR038563">
    <property type="entry name" value="Endonuclease_7_sf"/>
</dbReference>
<keyword evidence="1" id="KW-0479">Metal-binding</keyword>
<sequence>EKLSIKTNDKPKSEIIEQIDKTLNEKPENIIDVEVLSSMHCLFKQYILTNLNDNSMSIYKYLSVMRPEIKSLIEKFQETVKNSKGYISLECEYERTLVNGETQICPMYFTIKSDEIFNVNDFITKQFNKLSHREQTNHPNKGSGWTFKSCKQLVLSLNKHEIMNAGSYIDLPQEIKAKKACVNIKNKDDFCFIYSIRCAIDKPKTHVERAKQYEKFVNDAIFSGFDYPMSFKDVQIFEKRSYNSKYNYPKMSINIYTYDEKLNIVPLQISEVYDAKIEIDLLYVKQDDKSHYVLITDLSKLVSSQLSKHEHKKFLCRRCLTHFYKLSALSDHLEICKQHEVCKPIMPFPGQTTKFTNNQKKFNHPYVIYMDFESILEKIPTCKNNPQRSTTTKIQKHIPYGFTLYLVSNVTNRMYKPICYRAKNEDDLPNVPTKLFEELNKLSKYIAKKYNSKNMKPMKLTEEEEKAYQNSNLCHICEEISYQDPEKTLGFMPDDWYDDTFKKCRDHCHLTGKFRGAAHRICNLNLKFPQNI</sequence>
<dbReference type="InterPro" id="IPR013087">
    <property type="entry name" value="Znf_C2H2_type"/>
</dbReference>
<feature type="non-terminal residue" evidence="3">
    <location>
        <position position="1"/>
    </location>
</feature>
<evidence type="ECO:0000256" key="1">
    <source>
        <dbReference type="PROSITE-ProRule" id="PRU00042"/>
    </source>
</evidence>
<gene>
    <name evidence="3" type="ORF">g.9127</name>
</gene>
<protein>
    <recommendedName>
        <fullName evidence="2">C2H2-type domain-containing protein</fullName>
    </recommendedName>
</protein>
<dbReference type="PANTHER" id="PTHR31511">
    <property type="entry name" value="PROTEIN CBG23764"/>
    <property type="match status" value="1"/>
</dbReference>